<organism evidence="2">
    <name type="scientific">Sesamum angustifolium</name>
    <dbReference type="NCBI Taxonomy" id="2727405"/>
    <lineage>
        <taxon>Eukaryota</taxon>
        <taxon>Viridiplantae</taxon>
        <taxon>Streptophyta</taxon>
        <taxon>Embryophyta</taxon>
        <taxon>Tracheophyta</taxon>
        <taxon>Spermatophyta</taxon>
        <taxon>Magnoliopsida</taxon>
        <taxon>eudicotyledons</taxon>
        <taxon>Gunneridae</taxon>
        <taxon>Pentapetalae</taxon>
        <taxon>asterids</taxon>
        <taxon>lamiids</taxon>
        <taxon>Lamiales</taxon>
        <taxon>Pedaliaceae</taxon>
        <taxon>Sesamum</taxon>
    </lineage>
</organism>
<name>A0AAW2NMQ1_9LAMI</name>
<gene>
    <name evidence="2" type="ORF">Sangu_1305900</name>
</gene>
<feature type="region of interest" description="Disordered" evidence="1">
    <location>
        <begin position="208"/>
        <end position="280"/>
    </location>
</feature>
<accession>A0AAW2NMQ1</accession>
<feature type="compositionally biased region" description="Polar residues" evidence="1">
    <location>
        <begin position="235"/>
        <end position="244"/>
    </location>
</feature>
<reference evidence="2" key="2">
    <citation type="journal article" date="2024" name="Plant">
        <title>Genomic evolution and insights into agronomic trait innovations of Sesamum species.</title>
        <authorList>
            <person name="Miao H."/>
            <person name="Wang L."/>
            <person name="Qu L."/>
            <person name="Liu H."/>
            <person name="Sun Y."/>
            <person name="Le M."/>
            <person name="Wang Q."/>
            <person name="Wei S."/>
            <person name="Zheng Y."/>
            <person name="Lin W."/>
            <person name="Duan Y."/>
            <person name="Cao H."/>
            <person name="Xiong S."/>
            <person name="Wang X."/>
            <person name="Wei L."/>
            <person name="Li C."/>
            <person name="Ma Q."/>
            <person name="Ju M."/>
            <person name="Zhao R."/>
            <person name="Li G."/>
            <person name="Mu C."/>
            <person name="Tian Q."/>
            <person name="Mei H."/>
            <person name="Zhang T."/>
            <person name="Gao T."/>
            <person name="Zhang H."/>
        </authorList>
    </citation>
    <scope>NUCLEOTIDE SEQUENCE</scope>
    <source>
        <strain evidence="2">G01</strain>
    </source>
</reference>
<dbReference type="AlphaFoldDB" id="A0AAW2NMQ1"/>
<feature type="region of interest" description="Disordered" evidence="1">
    <location>
        <begin position="21"/>
        <end position="51"/>
    </location>
</feature>
<sequence>MTARHSHSGRTLVNPAISTRIHDPSSCIHPPARNHAYHPHPPQVPPSTHVPHALSPLHLLSPAPSLVAVATPCPSLDSHHLLPSHLSTRHPSVRSQLKYTSTLLRYPHPPAPPTHSPRCLPPRANHNRPATPLPPLTPHCYLSPQPHSHSLLFRRSPAHITHRRVFCPPPRTSPRALRPFVLVSPRTTIRSQRPHLLAPPYPVCHNCHLSRNGHPKTNNPTPSRLHPRQRRPDNSPLSCSTPSHSPAPHLTSGPSLRHPLARPSPPSPPTSSHPSRPPPAIYLHRLQHLQSLPLL</sequence>
<feature type="compositionally biased region" description="Pro residues" evidence="1">
    <location>
        <begin position="262"/>
        <end position="280"/>
    </location>
</feature>
<evidence type="ECO:0000256" key="1">
    <source>
        <dbReference type="SAM" id="MobiDB-lite"/>
    </source>
</evidence>
<proteinExistence type="predicted"/>
<dbReference type="EMBL" id="JACGWK010000007">
    <property type="protein sequence ID" value="KAL0344185.1"/>
    <property type="molecule type" value="Genomic_DNA"/>
</dbReference>
<comment type="caution">
    <text evidence="2">The sequence shown here is derived from an EMBL/GenBank/DDBJ whole genome shotgun (WGS) entry which is preliminary data.</text>
</comment>
<evidence type="ECO:0000313" key="2">
    <source>
        <dbReference type="EMBL" id="KAL0344185.1"/>
    </source>
</evidence>
<reference evidence="2" key="1">
    <citation type="submission" date="2020-06" db="EMBL/GenBank/DDBJ databases">
        <authorList>
            <person name="Li T."/>
            <person name="Hu X."/>
            <person name="Zhang T."/>
            <person name="Song X."/>
            <person name="Zhang H."/>
            <person name="Dai N."/>
            <person name="Sheng W."/>
            <person name="Hou X."/>
            <person name="Wei L."/>
        </authorList>
    </citation>
    <scope>NUCLEOTIDE SEQUENCE</scope>
    <source>
        <strain evidence="2">G01</strain>
        <tissue evidence="2">Leaf</tissue>
    </source>
</reference>
<protein>
    <submittedName>
        <fullName evidence="2">Uncharacterized protein</fullName>
    </submittedName>
</protein>